<evidence type="ECO:0000259" key="6">
    <source>
        <dbReference type="Pfam" id="PF02544"/>
    </source>
</evidence>
<dbReference type="PANTHER" id="PTHR10556:SF43">
    <property type="entry name" value="STEROID 5-ALPHA-REDUCTASE DET2"/>
    <property type="match status" value="1"/>
</dbReference>
<dbReference type="FunFam" id="1.20.120.1630:FF:000014">
    <property type="entry name" value="Steroid 5-alpha reductase, putative"/>
    <property type="match status" value="1"/>
</dbReference>
<comment type="subcellular location">
    <subcellularLocation>
        <location evidence="1">Membrane</location>
        <topology evidence="1">Multi-pass membrane protein</topology>
    </subcellularLocation>
</comment>
<dbReference type="OrthoDB" id="9779233at2"/>
<dbReference type="InterPro" id="IPR001104">
    <property type="entry name" value="3-oxo-5_a-steroid_4-DH_C"/>
</dbReference>
<accession>A0A1Y1SBI3</accession>
<dbReference type="InterPro" id="IPR039357">
    <property type="entry name" value="SRD5A/TECR"/>
</dbReference>
<evidence type="ECO:0000256" key="1">
    <source>
        <dbReference type="ARBA" id="ARBA00004141"/>
    </source>
</evidence>
<evidence type="ECO:0000256" key="3">
    <source>
        <dbReference type="ARBA" id="ARBA00022989"/>
    </source>
</evidence>
<dbReference type="Proteomes" id="UP000192342">
    <property type="component" value="Unassembled WGS sequence"/>
</dbReference>
<dbReference type="PROSITE" id="PS50244">
    <property type="entry name" value="S5A_REDUCTASE"/>
    <property type="match status" value="1"/>
</dbReference>
<gene>
    <name evidence="7" type="ORF">ATO7_11828</name>
</gene>
<dbReference type="Gene3D" id="1.20.120.1630">
    <property type="match status" value="1"/>
</dbReference>
<feature type="domain" description="3-oxo-5-alpha-steroid 4-dehydrogenase C-terminal" evidence="6">
    <location>
        <begin position="102"/>
        <end position="249"/>
    </location>
</feature>
<dbReference type="InterPro" id="IPR016636">
    <property type="entry name" value="3-oxo-5-alpha-steroid_4-DH"/>
</dbReference>
<dbReference type="GO" id="GO:0008202">
    <property type="term" value="P:steroid metabolic process"/>
    <property type="evidence" value="ECO:0007669"/>
    <property type="project" value="InterPro"/>
</dbReference>
<dbReference type="GO" id="GO:0003865">
    <property type="term" value="F:3-oxo-5-alpha-steroid 4-dehydrogenase activity"/>
    <property type="evidence" value="ECO:0007669"/>
    <property type="project" value="InterPro"/>
</dbReference>
<keyword evidence="3 5" id="KW-1133">Transmembrane helix</keyword>
<keyword evidence="4 5" id="KW-0472">Membrane</keyword>
<evidence type="ECO:0000256" key="5">
    <source>
        <dbReference type="SAM" id="Phobius"/>
    </source>
</evidence>
<protein>
    <submittedName>
        <fullName evidence="7">Steroid dehydrogenase</fullName>
    </submittedName>
</protein>
<evidence type="ECO:0000256" key="2">
    <source>
        <dbReference type="ARBA" id="ARBA00022692"/>
    </source>
</evidence>
<dbReference type="STRING" id="1317117.ATO7_11828"/>
<evidence type="ECO:0000313" key="7">
    <source>
        <dbReference type="EMBL" id="ORE85981.1"/>
    </source>
</evidence>
<feature type="transmembrane region" description="Helical" evidence="5">
    <location>
        <begin position="103"/>
        <end position="127"/>
    </location>
</feature>
<feature type="transmembrane region" description="Helical" evidence="5">
    <location>
        <begin position="47"/>
        <end position="66"/>
    </location>
</feature>
<evidence type="ECO:0000313" key="8">
    <source>
        <dbReference type="Proteomes" id="UP000192342"/>
    </source>
</evidence>
<feature type="transmembrane region" description="Helical" evidence="5">
    <location>
        <begin position="194"/>
        <end position="218"/>
    </location>
</feature>
<dbReference type="Pfam" id="PF02544">
    <property type="entry name" value="Steroid_dh"/>
    <property type="match status" value="1"/>
</dbReference>
<dbReference type="PANTHER" id="PTHR10556">
    <property type="entry name" value="3-OXO-5-ALPHA-STEROID 4-DEHYDROGENASE"/>
    <property type="match status" value="1"/>
</dbReference>
<proteinExistence type="predicted"/>
<name>A0A1Y1SBI3_9GAMM</name>
<evidence type="ECO:0000256" key="4">
    <source>
        <dbReference type="ARBA" id="ARBA00023136"/>
    </source>
</evidence>
<organism evidence="7 8">
    <name type="scientific">Oceanococcus atlanticus</name>
    <dbReference type="NCBI Taxonomy" id="1317117"/>
    <lineage>
        <taxon>Bacteria</taxon>
        <taxon>Pseudomonadati</taxon>
        <taxon>Pseudomonadota</taxon>
        <taxon>Gammaproteobacteria</taxon>
        <taxon>Chromatiales</taxon>
        <taxon>Oceanococcaceae</taxon>
        <taxon>Oceanococcus</taxon>
    </lineage>
</organism>
<dbReference type="AlphaFoldDB" id="A0A1Y1SBI3"/>
<dbReference type="PIRSF" id="PIRSF015596">
    <property type="entry name" value="5_alpha-SR2"/>
    <property type="match status" value="1"/>
</dbReference>
<dbReference type="EMBL" id="AQQV01000003">
    <property type="protein sequence ID" value="ORE85981.1"/>
    <property type="molecule type" value="Genomic_DNA"/>
</dbReference>
<keyword evidence="8" id="KW-1185">Reference proteome</keyword>
<comment type="caution">
    <text evidence="7">The sequence shown here is derived from an EMBL/GenBank/DDBJ whole genome shotgun (WGS) entry which is preliminary data.</text>
</comment>
<keyword evidence="2 5" id="KW-0812">Transmembrane</keyword>
<sequence length="250" mass="28399">MHEFYHGSLIFLAGLALLTFISGFWITNPYGRHMTPGQRFTLPALPAWLIFESPQVWAFTITFWWLADDPSAVQLALYALWQSHYIYRAIIYPLRTHKRGKRFPVSGVVFGFLFNALNGFVNAYAVVHAPHLIQTWFADPRFLIGLAVAVVGWWINFQADSILIGLRDDGSDGYKIPQGGLFRWVSSANYSGEIMLWCGWALMSWTAAGLIFALFTIAKLGPRALSHHRWYRATFADYPAQRKALIPGLL</sequence>
<dbReference type="RefSeq" id="WP_083562010.1">
    <property type="nucleotide sequence ID" value="NZ_AQQV01000003.1"/>
</dbReference>
<feature type="transmembrane region" description="Helical" evidence="5">
    <location>
        <begin position="6"/>
        <end position="26"/>
    </location>
</feature>
<reference evidence="7 8" key="1">
    <citation type="submission" date="2013-04" db="EMBL/GenBank/DDBJ databases">
        <title>Oceanococcus atlanticus 22II-S10r2 Genome Sequencing.</title>
        <authorList>
            <person name="Lai Q."/>
            <person name="Li G."/>
            <person name="Shao Z."/>
        </authorList>
    </citation>
    <scope>NUCLEOTIDE SEQUENCE [LARGE SCALE GENOMIC DNA]</scope>
    <source>
        <strain evidence="7 8">22II-S10r2</strain>
    </source>
</reference>
<dbReference type="GO" id="GO:0016020">
    <property type="term" value="C:membrane"/>
    <property type="evidence" value="ECO:0007669"/>
    <property type="project" value="UniProtKB-SubCell"/>
</dbReference>